<dbReference type="EMBL" id="JAUJRV010000022">
    <property type="protein sequence ID" value="MDN7797793.1"/>
    <property type="molecule type" value="Genomic_DNA"/>
</dbReference>
<name>A0AAW7TAL4_BURVI</name>
<evidence type="ECO:0000313" key="3">
    <source>
        <dbReference type="EMBL" id="MDN7797793.1"/>
    </source>
</evidence>
<evidence type="ECO:0000256" key="1">
    <source>
        <dbReference type="SAM" id="MobiDB-lite"/>
    </source>
</evidence>
<comment type="caution">
    <text evidence="3">The sequence shown here is derived from an EMBL/GenBank/DDBJ whole genome shotgun (WGS) entry which is preliminary data.</text>
</comment>
<evidence type="ECO:0000313" key="4">
    <source>
        <dbReference type="Proteomes" id="UP001171620"/>
    </source>
</evidence>
<evidence type="ECO:0000256" key="2">
    <source>
        <dbReference type="SAM" id="Phobius"/>
    </source>
</evidence>
<protein>
    <submittedName>
        <fullName evidence="3">Uncharacterized protein</fullName>
    </submittedName>
</protein>
<accession>A0AAW7TAL4</accession>
<dbReference type="AlphaFoldDB" id="A0AAW7TAL4"/>
<feature type="region of interest" description="Disordered" evidence="1">
    <location>
        <begin position="40"/>
        <end position="60"/>
    </location>
</feature>
<feature type="transmembrane region" description="Helical" evidence="2">
    <location>
        <begin position="16"/>
        <end position="33"/>
    </location>
</feature>
<sequence length="60" mass="6560">MNHGRGGQLQILEREHFALVFDCAMFLLFRAGVGTCRRPFKKKAPTGVNRSAEGVPASKG</sequence>
<proteinExistence type="predicted"/>
<reference evidence="3" key="1">
    <citation type="submission" date="2023-07" db="EMBL/GenBank/DDBJ databases">
        <title>A collection of bacterial strains from the Burkholderia cepacia Research Laboratory and Repository.</title>
        <authorList>
            <person name="Lipuma J."/>
            <person name="Spilker T."/>
            <person name="Caverly L."/>
        </authorList>
    </citation>
    <scope>NUCLEOTIDE SEQUENCE</scope>
    <source>
        <strain evidence="3">AU44268</strain>
    </source>
</reference>
<keyword evidence="2" id="KW-1133">Transmembrane helix</keyword>
<gene>
    <name evidence="3" type="ORF">QZM33_22900</name>
</gene>
<dbReference type="RefSeq" id="WP_131929110.1">
    <property type="nucleotide sequence ID" value="NZ_CADFFE010000015.1"/>
</dbReference>
<organism evidence="3 4">
    <name type="scientific">Burkholderia vietnamiensis</name>
    <dbReference type="NCBI Taxonomy" id="60552"/>
    <lineage>
        <taxon>Bacteria</taxon>
        <taxon>Pseudomonadati</taxon>
        <taxon>Pseudomonadota</taxon>
        <taxon>Betaproteobacteria</taxon>
        <taxon>Burkholderiales</taxon>
        <taxon>Burkholderiaceae</taxon>
        <taxon>Burkholderia</taxon>
        <taxon>Burkholderia cepacia complex</taxon>
    </lineage>
</organism>
<keyword evidence="2" id="KW-0472">Membrane</keyword>
<dbReference type="Proteomes" id="UP001171620">
    <property type="component" value="Unassembled WGS sequence"/>
</dbReference>
<keyword evidence="2" id="KW-0812">Transmembrane</keyword>